<reference evidence="2 3" key="1">
    <citation type="submission" date="2010-01" db="EMBL/GenBank/DDBJ databases">
        <authorList>
            <person name="Weinstock G."/>
            <person name="Sodergren E."/>
            <person name="Clifton S."/>
            <person name="Fulton L."/>
            <person name="Fulton B."/>
            <person name="Courtney L."/>
            <person name="Fronick C."/>
            <person name="Harrison M."/>
            <person name="Strong C."/>
            <person name="Farmer C."/>
            <person name="Delahaunty K."/>
            <person name="Markovic C."/>
            <person name="Hall O."/>
            <person name="Minx P."/>
            <person name="Tomlinson C."/>
            <person name="Mitreva M."/>
            <person name="Nelson J."/>
            <person name="Hou S."/>
            <person name="Wollam A."/>
            <person name="Pepin K.H."/>
            <person name="Johnson M."/>
            <person name="Bhonagiri V."/>
            <person name="Nash W.E."/>
            <person name="Warren W."/>
            <person name="Chinwalla A."/>
            <person name="Mardis E.R."/>
            <person name="Wilson R.K."/>
        </authorList>
    </citation>
    <scope>NUCLEOTIDE SEQUENCE [LARGE SCALE GENOMIC DNA]</scope>
    <source>
        <strain evidence="2 3">NJ9703</strain>
    </source>
</reference>
<sequence length="202" mass="21462">MSAGVCRFFIETIWESIMNMNVKLIVPAVLAAVALTACSSGSKAKPEAKAAPTAQQQTQAQAQQAQAPVPNTLKVDSIDGTKEVHYKCGKDGKEPLSVMYGFKGNEVVAAQVKYKGQVTENLFRITDSSKDVNAFWGGNVAWIAEAATAANVDKVDGNMLTIRGTTEVNGKQEVVDQIATRFCALDKGAKAAAKPAAKKVKK</sequence>
<evidence type="ECO:0000313" key="2">
    <source>
        <dbReference type="EMBL" id="EFC52518.1"/>
    </source>
</evidence>
<feature type="compositionally biased region" description="Low complexity" evidence="1">
    <location>
        <begin position="49"/>
        <end position="68"/>
    </location>
</feature>
<dbReference type="AlphaFoldDB" id="A0A9W5IRY1"/>
<name>A0A9W5IRY1_NEISU</name>
<accession>A0A9W5IRY1</accession>
<dbReference type="Proteomes" id="UP000004621">
    <property type="component" value="Unassembled WGS sequence"/>
</dbReference>
<gene>
    <name evidence="2" type="ORF">NEISUBOT_03872</name>
</gene>
<feature type="region of interest" description="Disordered" evidence="1">
    <location>
        <begin position="46"/>
        <end position="71"/>
    </location>
</feature>
<evidence type="ECO:0000313" key="3">
    <source>
        <dbReference type="Proteomes" id="UP000004621"/>
    </source>
</evidence>
<evidence type="ECO:0000256" key="1">
    <source>
        <dbReference type="SAM" id="MobiDB-lite"/>
    </source>
</evidence>
<organism evidence="2 3">
    <name type="scientific">Neisseria subflava NJ9703</name>
    <dbReference type="NCBI Taxonomy" id="546268"/>
    <lineage>
        <taxon>Bacteria</taxon>
        <taxon>Pseudomonadati</taxon>
        <taxon>Pseudomonadota</taxon>
        <taxon>Betaproteobacteria</taxon>
        <taxon>Neisseriales</taxon>
        <taxon>Neisseriaceae</taxon>
        <taxon>Neisseria</taxon>
    </lineage>
</organism>
<comment type="caution">
    <text evidence="2">The sequence shown here is derived from an EMBL/GenBank/DDBJ whole genome shotgun (WGS) entry which is preliminary data.</text>
</comment>
<proteinExistence type="predicted"/>
<dbReference type="EMBL" id="ACEO02000003">
    <property type="protein sequence ID" value="EFC52518.1"/>
    <property type="molecule type" value="Genomic_DNA"/>
</dbReference>
<protein>
    <submittedName>
        <fullName evidence="2">Uncharacterized protein</fullName>
    </submittedName>
</protein>